<reference evidence="4 5" key="1">
    <citation type="journal article" date="2020" name="ISME J.">
        <title>Comparative genomics reveals insights into cyanobacterial evolution and habitat adaptation.</title>
        <authorList>
            <person name="Chen M.Y."/>
            <person name="Teng W.K."/>
            <person name="Zhao L."/>
            <person name="Hu C.X."/>
            <person name="Zhou Y.K."/>
            <person name="Han B.P."/>
            <person name="Song L.R."/>
            <person name="Shu W.S."/>
        </authorList>
    </citation>
    <scope>NUCLEOTIDE SEQUENCE [LARGE SCALE GENOMIC DNA]</scope>
    <source>
        <strain evidence="4 5">FACHB-288</strain>
    </source>
</reference>
<gene>
    <name evidence="4" type="ORF">H6G24_31740</name>
</gene>
<feature type="domain" description="Response regulatory" evidence="3">
    <location>
        <begin position="5"/>
        <end position="122"/>
    </location>
</feature>
<accession>A0ABR8AL75</accession>
<name>A0ABR8AL75_9CYAN</name>
<dbReference type="SUPFAM" id="SSF52172">
    <property type="entry name" value="CheY-like"/>
    <property type="match status" value="1"/>
</dbReference>
<dbReference type="CDD" id="cd17552">
    <property type="entry name" value="REC_RR468-like"/>
    <property type="match status" value="1"/>
</dbReference>
<dbReference type="InterPro" id="IPR001789">
    <property type="entry name" value="Sig_transdc_resp-reg_receiver"/>
</dbReference>
<dbReference type="RefSeq" id="WP_096646975.1">
    <property type="nucleotide sequence ID" value="NZ_CAWPNO010000110.1"/>
</dbReference>
<dbReference type="SMART" id="SM00448">
    <property type="entry name" value="REC"/>
    <property type="match status" value="1"/>
</dbReference>
<proteinExistence type="predicted"/>
<dbReference type="InterPro" id="IPR050595">
    <property type="entry name" value="Bact_response_regulator"/>
</dbReference>
<dbReference type="Pfam" id="PF00072">
    <property type="entry name" value="Response_reg"/>
    <property type="match status" value="1"/>
</dbReference>
<evidence type="ECO:0000259" key="3">
    <source>
        <dbReference type="PROSITE" id="PS50110"/>
    </source>
</evidence>
<keyword evidence="1 2" id="KW-0597">Phosphoprotein</keyword>
<dbReference type="PANTHER" id="PTHR44591:SF22">
    <property type="entry name" value="CHEY SUBFAMILY"/>
    <property type="match status" value="1"/>
</dbReference>
<comment type="caution">
    <text evidence="4">The sequence shown here is derived from an EMBL/GenBank/DDBJ whole genome shotgun (WGS) entry which is preliminary data.</text>
</comment>
<dbReference type="EMBL" id="JACJQH010000073">
    <property type="protein sequence ID" value="MBD2199990.1"/>
    <property type="molecule type" value="Genomic_DNA"/>
</dbReference>
<evidence type="ECO:0000256" key="1">
    <source>
        <dbReference type="ARBA" id="ARBA00022553"/>
    </source>
</evidence>
<keyword evidence="5" id="KW-1185">Reference proteome</keyword>
<dbReference type="InterPro" id="IPR011006">
    <property type="entry name" value="CheY-like_superfamily"/>
</dbReference>
<dbReference type="PANTHER" id="PTHR44591">
    <property type="entry name" value="STRESS RESPONSE REGULATOR PROTEIN 1"/>
    <property type="match status" value="1"/>
</dbReference>
<feature type="modified residue" description="4-aspartylphosphate" evidence="2">
    <location>
        <position position="55"/>
    </location>
</feature>
<organism evidence="4 5">
    <name type="scientific">Calothrix parietina FACHB-288</name>
    <dbReference type="NCBI Taxonomy" id="2692896"/>
    <lineage>
        <taxon>Bacteria</taxon>
        <taxon>Bacillati</taxon>
        <taxon>Cyanobacteriota</taxon>
        <taxon>Cyanophyceae</taxon>
        <taxon>Nostocales</taxon>
        <taxon>Calotrichaceae</taxon>
        <taxon>Calothrix</taxon>
    </lineage>
</organism>
<protein>
    <submittedName>
        <fullName evidence="4">Response regulator</fullName>
    </submittedName>
</protein>
<dbReference type="Proteomes" id="UP000658514">
    <property type="component" value="Unassembled WGS sequence"/>
</dbReference>
<evidence type="ECO:0000313" key="5">
    <source>
        <dbReference type="Proteomes" id="UP000658514"/>
    </source>
</evidence>
<evidence type="ECO:0000256" key="2">
    <source>
        <dbReference type="PROSITE-ProRule" id="PRU00169"/>
    </source>
</evidence>
<sequence>MSKKRILLIDDEKSLATVIQACLENLADWTVLKAESGKEGLIKAQTEKLNAILLDVMMPDVDGFTVLQELKKNPLTQAIPVMLITAKVEPTKHNQYDELGIAGVISKPFDPLKLADQVACILGWN</sequence>
<evidence type="ECO:0000313" key="4">
    <source>
        <dbReference type="EMBL" id="MBD2199990.1"/>
    </source>
</evidence>
<dbReference type="Gene3D" id="3.40.50.2300">
    <property type="match status" value="1"/>
</dbReference>
<dbReference type="PROSITE" id="PS50110">
    <property type="entry name" value="RESPONSE_REGULATORY"/>
    <property type="match status" value="1"/>
</dbReference>